<keyword evidence="6" id="KW-0106">Calcium</keyword>
<feature type="region of interest" description="Disordered" evidence="8">
    <location>
        <begin position="514"/>
        <end position="542"/>
    </location>
</feature>
<dbReference type="GO" id="GO:0005509">
    <property type="term" value="F:calcium ion binding"/>
    <property type="evidence" value="ECO:0007669"/>
    <property type="project" value="InterPro"/>
</dbReference>
<dbReference type="Pfam" id="PF01532">
    <property type="entry name" value="Glyco_hydro_47"/>
    <property type="match status" value="1"/>
</dbReference>
<evidence type="ECO:0000313" key="9">
    <source>
        <dbReference type="EMBL" id="VDM40000.1"/>
    </source>
</evidence>
<feature type="active site" description="Proton donor" evidence="5">
    <location>
        <position position="318"/>
    </location>
</feature>
<dbReference type="WBParaSite" id="TCNE_0000867901-mRNA-1">
    <property type="protein sequence ID" value="TCNE_0000867901-mRNA-1"/>
    <property type="gene ID" value="TCNE_0000867901"/>
</dbReference>
<dbReference type="GO" id="GO:0016020">
    <property type="term" value="C:membrane"/>
    <property type="evidence" value="ECO:0007669"/>
    <property type="project" value="InterPro"/>
</dbReference>
<evidence type="ECO:0000256" key="8">
    <source>
        <dbReference type="SAM" id="MobiDB-lite"/>
    </source>
</evidence>
<keyword evidence="6" id="KW-0479">Metal-binding</keyword>
<dbReference type="InterPro" id="IPR012341">
    <property type="entry name" value="6hp_glycosidase-like_sf"/>
</dbReference>
<dbReference type="GO" id="GO:0044322">
    <property type="term" value="C:endoplasmic reticulum quality control compartment"/>
    <property type="evidence" value="ECO:0007669"/>
    <property type="project" value="GOC"/>
</dbReference>
<reference evidence="11" key="1">
    <citation type="submission" date="2016-06" db="UniProtKB">
        <authorList>
            <consortium name="WormBaseParasite"/>
        </authorList>
    </citation>
    <scope>IDENTIFICATION</scope>
</reference>
<dbReference type="PRINTS" id="PR00747">
    <property type="entry name" value="GLYHDRLASE47"/>
</dbReference>
<proteinExistence type="inferred from homology"/>
<reference evidence="9 10" key="2">
    <citation type="submission" date="2018-11" db="EMBL/GenBank/DDBJ databases">
        <authorList>
            <consortium name="Pathogen Informatics"/>
        </authorList>
    </citation>
    <scope>NUCLEOTIDE SEQUENCE [LARGE SCALE GENOMIC DNA]</scope>
</reference>
<organism evidence="10 11">
    <name type="scientific">Toxocara canis</name>
    <name type="common">Canine roundworm</name>
    <dbReference type="NCBI Taxonomy" id="6265"/>
    <lineage>
        <taxon>Eukaryota</taxon>
        <taxon>Metazoa</taxon>
        <taxon>Ecdysozoa</taxon>
        <taxon>Nematoda</taxon>
        <taxon>Chromadorea</taxon>
        <taxon>Rhabditida</taxon>
        <taxon>Spirurina</taxon>
        <taxon>Ascaridomorpha</taxon>
        <taxon>Ascaridoidea</taxon>
        <taxon>Toxocaridae</taxon>
        <taxon>Toxocara</taxon>
    </lineage>
</organism>
<dbReference type="AlphaFoldDB" id="A0A183UJK9"/>
<comment type="cofactor">
    <cofactor evidence="6">
        <name>Ca(2+)</name>
        <dbReference type="ChEBI" id="CHEBI:29108"/>
    </cofactor>
</comment>
<comment type="subcellular location">
    <subcellularLocation>
        <location evidence="1">Endoplasmic reticulum</location>
    </subcellularLocation>
</comment>
<dbReference type="Proteomes" id="UP000050794">
    <property type="component" value="Unassembled WGS sequence"/>
</dbReference>
<dbReference type="EC" id="3.2.1.-" evidence="7"/>
<name>A0A183UJK9_TOXCA</name>
<comment type="similarity">
    <text evidence="2 7">Belongs to the glycosyl hydrolase 47 family.</text>
</comment>
<feature type="active site" evidence="5">
    <location>
        <position position="225"/>
    </location>
</feature>
<evidence type="ECO:0000256" key="4">
    <source>
        <dbReference type="ARBA" id="ARBA00023180"/>
    </source>
</evidence>
<dbReference type="PANTHER" id="PTHR45679">
    <property type="entry name" value="ER DEGRADATION-ENHANCING ALPHA-MANNOSIDASE-LIKE PROTEIN 2"/>
    <property type="match status" value="1"/>
</dbReference>
<keyword evidence="7" id="KW-0378">Hydrolase</keyword>
<dbReference type="InterPro" id="IPR036026">
    <property type="entry name" value="Seven-hairpin_glycosidases"/>
</dbReference>
<feature type="active site" evidence="5">
    <location>
        <position position="339"/>
    </location>
</feature>
<dbReference type="InterPro" id="IPR001382">
    <property type="entry name" value="Glyco_hydro_47"/>
</dbReference>
<dbReference type="PANTHER" id="PTHR45679:SF6">
    <property type="entry name" value="ER DEGRADATION-ENHANCING ALPHA-MANNOSIDASE-LIKE PROTEIN 2"/>
    <property type="match status" value="1"/>
</dbReference>
<evidence type="ECO:0000313" key="10">
    <source>
        <dbReference type="Proteomes" id="UP000050794"/>
    </source>
</evidence>
<evidence type="ECO:0000256" key="3">
    <source>
        <dbReference type="ARBA" id="ARBA00022824"/>
    </source>
</evidence>
<evidence type="ECO:0000313" key="11">
    <source>
        <dbReference type="WBParaSite" id="TCNE_0000867901-mRNA-1"/>
    </source>
</evidence>
<dbReference type="GO" id="GO:0004571">
    <property type="term" value="F:mannosyl-oligosaccharide 1,2-alpha-mannosidase activity"/>
    <property type="evidence" value="ECO:0007669"/>
    <property type="project" value="InterPro"/>
</dbReference>
<feature type="active site" description="Proton donor" evidence="5">
    <location>
        <position position="50"/>
    </location>
</feature>
<evidence type="ECO:0000256" key="5">
    <source>
        <dbReference type="PIRSR" id="PIRSR601382-1"/>
    </source>
</evidence>
<evidence type="ECO:0000256" key="7">
    <source>
        <dbReference type="RuleBase" id="RU361193"/>
    </source>
</evidence>
<keyword evidence="3" id="KW-0256">Endoplasmic reticulum</keyword>
<keyword evidence="7" id="KW-0326">Glycosidase</keyword>
<dbReference type="Gene3D" id="1.50.10.10">
    <property type="match status" value="1"/>
</dbReference>
<dbReference type="SUPFAM" id="SSF48225">
    <property type="entry name" value="Seven-hairpin glycosidases"/>
    <property type="match status" value="1"/>
</dbReference>
<dbReference type="EMBL" id="UYWY01019970">
    <property type="protein sequence ID" value="VDM40000.1"/>
    <property type="molecule type" value="Genomic_DNA"/>
</dbReference>
<dbReference type="InterPro" id="IPR044674">
    <property type="entry name" value="EDEM1/2/3"/>
</dbReference>
<accession>A0A183UJK9</accession>
<keyword evidence="10" id="KW-1185">Reference proteome</keyword>
<sequence length="742" mass="83349">MDTWGGFSLSLIDSLDTLLIMGNETEFIRAASIVVNSTKVDANVNVSVFETNIRVVGGLLTAHFLSGRVTGMFFATAFVIIHFLRMNVSTGQLSGSFCEVFKGMKKEAGWPCSGPLLRLAERFAQKLLPAFNTDTGMPYGTIWCSSLRDANNMHSRCGHNDSGIWHTFQDNRMGFLGNPMYERVALKALDALWKSRSPLGLVGNHINVQTGAWTATDSGIGAGVDSYFEYLAKGALLFQRPNLMHQFNEYVKAINAHVRKDDWFMWVSMTKGQVSLPVFQSLEAFWPGILALTGNVDDAQRIIFQYSQIIRQYGFPPEFYNIPSQEAVSKRSGYPLRPEFVESLYYIYRATRDPALLHMAASVIEAIEHSCRTACGYATIENVNDHTIEDRMESFFLSETTKYLYLLFDPENFINNDGTTSRTVETPNGPCIVDAGGYIFNTEAHPLDPGAIYCCSAKRNNDIEILRRFEDSIDFSDLIDLSDPFAKKPKKSPMLQKKDLPTDALELLTDHREQRSGHIAKPQNEENAAQAKEGEVSYSSESQRDETLKKLLLRARQFDEKMEFEGKGKSELAAALMKALKTMQDELVSVVGASNHLSSMGKFEKQKRLDEMFIPVAECRNCCRAVDAKFDSLTLKRMMSLIYANYIYPRTGIVSINGPVCAPGEEPSLEDEYSNQWPDVSEIGTRQALDPIDEIRFGSMRYRSLAREHYELLSSPPLSYLSQFTGLGQVTLRSLNETPLHI</sequence>
<dbReference type="GO" id="GO:0005975">
    <property type="term" value="P:carbohydrate metabolic process"/>
    <property type="evidence" value="ECO:0007669"/>
    <property type="project" value="InterPro"/>
</dbReference>
<evidence type="ECO:0000256" key="2">
    <source>
        <dbReference type="ARBA" id="ARBA00007658"/>
    </source>
</evidence>
<evidence type="ECO:0000256" key="1">
    <source>
        <dbReference type="ARBA" id="ARBA00004240"/>
    </source>
</evidence>
<dbReference type="GO" id="GO:1904380">
    <property type="term" value="P:endoplasmic reticulum mannose trimming"/>
    <property type="evidence" value="ECO:0007669"/>
    <property type="project" value="InterPro"/>
</dbReference>
<keyword evidence="4" id="KW-0325">Glycoprotein</keyword>
<feature type="binding site" evidence="6">
    <location>
        <position position="442"/>
    </location>
    <ligand>
        <name>Ca(2+)</name>
        <dbReference type="ChEBI" id="CHEBI:29108"/>
    </ligand>
</feature>
<gene>
    <name evidence="9" type="ORF">TCNE_LOCUS8679</name>
</gene>
<protein>
    <recommendedName>
        <fullName evidence="7">alpha-1,2-Mannosidase</fullName>
        <ecNumber evidence="7">3.2.1.-</ecNumber>
    </recommendedName>
</protein>
<evidence type="ECO:0000256" key="6">
    <source>
        <dbReference type="PIRSR" id="PIRSR601382-2"/>
    </source>
</evidence>